<dbReference type="Pfam" id="PF00046">
    <property type="entry name" value="Homeodomain"/>
    <property type="match status" value="1"/>
</dbReference>
<keyword evidence="2 3" id="KW-0238">DNA-binding</keyword>
<feature type="compositionally biased region" description="Polar residues" evidence="4">
    <location>
        <begin position="527"/>
        <end position="549"/>
    </location>
</feature>
<dbReference type="Proteomes" id="UP000225706">
    <property type="component" value="Unassembled WGS sequence"/>
</dbReference>
<feature type="DNA-binding region" description="Homeobox" evidence="2">
    <location>
        <begin position="127"/>
        <end position="186"/>
    </location>
</feature>
<keyword evidence="5" id="KW-0472">Membrane</keyword>
<dbReference type="Pfam" id="PF14997">
    <property type="entry name" value="CECR6_TMEM121"/>
    <property type="match status" value="1"/>
</dbReference>
<dbReference type="InterPro" id="IPR032776">
    <property type="entry name" value="CECR6/TMEM121"/>
</dbReference>
<dbReference type="Gene3D" id="1.10.10.60">
    <property type="entry name" value="Homeodomain-like"/>
    <property type="match status" value="1"/>
</dbReference>
<dbReference type="InterPro" id="IPR026624">
    <property type="entry name" value="CECR6"/>
</dbReference>
<name>A0A2B4RXT8_STYPI</name>
<evidence type="ECO:0000256" key="1">
    <source>
        <dbReference type="ARBA" id="ARBA00007711"/>
    </source>
</evidence>
<feature type="transmembrane region" description="Helical" evidence="5">
    <location>
        <begin position="492"/>
        <end position="509"/>
    </location>
</feature>
<dbReference type="PROSITE" id="PS50071">
    <property type="entry name" value="HOMEOBOX_2"/>
    <property type="match status" value="1"/>
</dbReference>
<dbReference type="AlphaFoldDB" id="A0A2B4RXT8"/>
<feature type="compositionally biased region" description="Basic and acidic residues" evidence="4">
    <location>
        <begin position="567"/>
        <end position="580"/>
    </location>
</feature>
<feature type="region of interest" description="Disordered" evidence="4">
    <location>
        <begin position="524"/>
        <end position="590"/>
    </location>
</feature>
<evidence type="ECO:0000256" key="2">
    <source>
        <dbReference type="PROSITE-ProRule" id="PRU00108"/>
    </source>
</evidence>
<organism evidence="7 8">
    <name type="scientific">Stylophora pistillata</name>
    <name type="common">Smooth cauliflower coral</name>
    <dbReference type="NCBI Taxonomy" id="50429"/>
    <lineage>
        <taxon>Eukaryota</taxon>
        <taxon>Metazoa</taxon>
        <taxon>Cnidaria</taxon>
        <taxon>Anthozoa</taxon>
        <taxon>Hexacorallia</taxon>
        <taxon>Scleractinia</taxon>
        <taxon>Astrocoeniina</taxon>
        <taxon>Pocilloporidae</taxon>
        <taxon>Stylophora</taxon>
    </lineage>
</organism>
<dbReference type="GO" id="GO:0005634">
    <property type="term" value="C:nucleus"/>
    <property type="evidence" value="ECO:0007669"/>
    <property type="project" value="UniProtKB-SubCell"/>
</dbReference>
<dbReference type="OrthoDB" id="5964337at2759"/>
<comment type="subcellular location">
    <subcellularLocation>
        <location evidence="2 3">Nucleus</location>
    </subcellularLocation>
</comment>
<dbReference type="CDD" id="cd00086">
    <property type="entry name" value="homeodomain"/>
    <property type="match status" value="1"/>
</dbReference>
<protein>
    <submittedName>
        <fullName evidence="7">Homeobox protein SMOX-5</fullName>
    </submittedName>
</protein>
<keyword evidence="5" id="KW-1133">Transmembrane helix</keyword>
<evidence type="ECO:0000256" key="4">
    <source>
        <dbReference type="SAM" id="MobiDB-lite"/>
    </source>
</evidence>
<sequence>MSVNSIVVERQQFKPAVSILDSARLRAMLYSPSIRALSLVPVTSRPLTNFSISRILGLENSEIHQHSQATVFREHQRRNSVRAPSPEHYCSDISPRSSPNSNHSSSTRDCESEPDQLPTPYEQVAKKKRQRTTFSLFEVRELERVFKRQPHLMPEDEEELVQRLGITARSLRYWFQNRRAKSRREGRKFPSDCETNPLDQFRKPVQTLMQPPSNPWRQAERLSYIKENKHSTKWNPPSRPMVAHYPHSSISTMCKHVKLKIERSVLFKWIGRCLFVSIILVQVLVLNQYLVSYEKESSFQAFTLAYVPTLLLWAKGQMNNRQREVAAGVWFLYILPLCIHGGWILGTLMSKINVDSSGLDHGTVKYPFCATVLVYMLLDADGFEPSFHMNINWPVIIDIFDVVNLLDAIIDPRKNEVLPSDIDYCIFAFSVLSMIILTFSFAVPVREALRNKDDTNQSQARIFTTYTLLQSIVVNLPFLIIRLVLHYTYKTGGSVFAFKNLFVIILNFIRVNFDCCVKEDEEEPQPALTSNGHTPSNTEESGSVIQSTQSSHLDDVSSISSSVKRTHRDERVRSRLVQDREDPEEIIVLS</sequence>
<dbReference type="PANTHER" id="PTHR47399:SF1">
    <property type="entry name" value="TRANSMEMBRANE PROTEIN 121B"/>
    <property type="match status" value="1"/>
</dbReference>
<dbReference type="InterPro" id="IPR001356">
    <property type="entry name" value="HD"/>
</dbReference>
<keyword evidence="2 3" id="KW-0371">Homeobox</keyword>
<feature type="transmembrane region" description="Helical" evidence="5">
    <location>
        <begin position="269"/>
        <end position="291"/>
    </location>
</feature>
<keyword evidence="2 3" id="KW-0539">Nucleus</keyword>
<evidence type="ECO:0000313" key="7">
    <source>
        <dbReference type="EMBL" id="PFX21148.1"/>
    </source>
</evidence>
<feature type="transmembrane region" description="Helical" evidence="5">
    <location>
        <begin position="422"/>
        <end position="443"/>
    </location>
</feature>
<comment type="similarity">
    <text evidence="1">Belongs to the TMEM121 family.</text>
</comment>
<keyword evidence="8" id="KW-1185">Reference proteome</keyword>
<keyword evidence="5" id="KW-0812">Transmembrane</keyword>
<feature type="transmembrane region" description="Helical" evidence="5">
    <location>
        <begin position="463"/>
        <end position="485"/>
    </location>
</feature>
<feature type="compositionally biased region" description="Acidic residues" evidence="4">
    <location>
        <begin position="581"/>
        <end position="590"/>
    </location>
</feature>
<evidence type="ECO:0000313" key="8">
    <source>
        <dbReference type="Proteomes" id="UP000225706"/>
    </source>
</evidence>
<feature type="transmembrane region" description="Helical" evidence="5">
    <location>
        <begin position="326"/>
        <end position="346"/>
    </location>
</feature>
<gene>
    <name evidence="7" type="primary">SMOX-5</name>
    <name evidence="7" type="ORF">AWC38_SpisGene14378</name>
</gene>
<dbReference type="GO" id="GO:0003677">
    <property type="term" value="F:DNA binding"/>
    <property type="evidence" value="ECO:0007669"/>
    <property type="project" value="UniProtKB-UniRule"/>
</dbReference>
<dbReference type="PANTHER" id="PTHR47399">
    <property type="entry name" value="TRANSMEMBRANE PROTEIN 121B"/>
    <property type="match status" value="1"/>
</dbReference>
<dbReference type="EMBL" id="LSMT01000289">
    <property type="protein sequence ID" value="PFX21148.1"/>
    <property type="molecule type" value="Genomic_DNA"/>
</dbReference>
<dbReference type="SMART" id="SM00389">
    <property type="entry name" value="HOX"/>
    <property type="match status" value="1"/>
</dbReference>
<dbReference type="SUPFAM" id="SSF46689">
    <property type="entry name" value="Homeodomain-like"/>
    <property type="match status" value="1"/>
</dbReference>
<feature type="domain" description="Homeobox" evidence="6">
    <location>
        <begin position="125"/>
        <end position="185"/>
    </location>
</feature>
<reference evidence="8" key="1">
    <citation type="journal article" date="2017" name="bioRxiv">
        <title>Comparative analysis of the genomes of Stylophora pistillata and Acropora digitifera provides evidence for extensive differences between species of corals.</title>
        <authorList>
            <person name="Voolstra C.R."/>
            <person name="Li Y."/>
            <person name="Liew Y.J."/>
            <person name="Baumgarten S."/>
            <person name="Zoccola D."/>
            <person name="Flot J.-F."/>
            <person name="Tambutte S."/>
            <person name="Allemand D."/>
            <person name="Aranda M."/>
        </authorList>
    </citation>
    <scope>NUCLEOTIDE SEQUENCE [LARGE SCALE GENOMIC DNA]</scope>
</reference>
<evidence type="ECO:0000256" key="3">
    <source>
        <dbReference type="RuleBase" id="RU000682"/>
    </source>
</evidence>
<feature type="region of interest" description="Disordered" evidence="4">
    <location>
        <begin position="69"/>
        <end position="128"/>
    </location>
</feature>
<evidence type="ECO:0000256" key="5">
    <source>
        <dbReference type="SAM" id="Phobius"/>
    </source>
</evidence>
<feature type="transmembrane region" description="Helical" evidence="5">
    <location>
        <begin position="297"/>
        <end position="314"/>
    </location>
</feature>
<dbReference type="InterPro" id="IPR009057">
    <property type="entry name" value="Homeodomain-like_sf"/>
</dbReference>
<comment type="caution">
    <text evidence="7">The sequence shown here is derived from an EMBL/GenBank/DDBJ whole genome shotgun (WGS) entry which is preliminary data.</text>
</comment>
<proteinExistence type="inferred from homology"/>
<evidence type="ECO:0000259" key="6">
    <source>
        <dbReference type="PROSITE" id="PS50071"/>
    </source>
</evidence>
<accession>A0A2B4RXT8</accession>
<feature type="compositionally biased region" description="Low complexity" evidence="4">
    <location>
        <begin position="94"/>
        <end position="105"/>
    </location>
</feature>